<dbReference type="SUPFAM" id="SSF50475">
    <property type="entry name" value="FMN-binding split barrel"/>
    <property type="match status" value="1"/>
</dbReference>
<evidence type="ECO:0008006" key="4">
    <source>
        <dbReference type="Google" id="ProtNLM"/>
    </source>
</evidence>
<protein>
    <recommendedName>
        <fullName evidence="4">Pyridoxamine 5'-phosphate oxidase putative domain-containing protein</fullName>
    </recommendedName>
</protein>
<sequence length="207" mass="23267">MYFKRFVQLFVVFLITISISEALAALFHVQALGWRILFITIVGYICLTIPLTIMTVMKNRKKFAQAKSGDNSSKFRQAMEELPNLVALATANTAGQMSDNIITYKLSRTEDNVLYMVSDWKATRVKNLQANSNAAFTTWFDADKGLRVHSNQLHAQVLDASENEREIKAHPELLDLSANAQNQAIIKLELQSAVIESFQGAPEVISW</sequence>
<evidence type="ECO:0000313" key="3">
    <source>
        <dbReference type="Proteomes" id="UP001314241"/>
    </source>
</evidence>
<accession>A0ABP0ENH1</accession>
<feature type="transmembrane region" description="Helical" evidence="1">
    <location>
        <begin position="34"/>
        <end position="57"/>
    </location>
</feature>
<evidence type="ECO:0000256" key="1">
    <source>
        <dbReference type="SAM" id="Phobius"/>
    </source>
</evidence>
<comment type="caution">
    <text evidence="2">The sequence shown here is derived from an EMBL/GenBank/DDBJ whole genome shotgun (WGS) entry which is preliminary data.</text>
</comment>
<dbReference type="Proteomes" id="UP001314241">
    <property type="component" value="Unassembled WGS sequence"/>
</dbReference>
<keyword evidence="1" id="KW-0812">Transmembrane</keyword>
<dbReference type="Gene3D" id="2.30.110.10">
    <property type="entry name" value="Electron Transport, Fmn-binding Protein, Chain A"/>
    <property type="match status" value="1"/>
</dbReference>
<organism evidence="2 3">
    <name type="scientific">Eupransor demetentiae</name>
    <dbReference type="NCBI Taxonomy" id="3109584"/>
    <lineage>
        <taxon>Bacteria</taxon>
        <taxon>Bacillati</taxon>
        <taxon>Bacillota</taxon>
        <taxon>Bacilli</taxon>
        <taxon>Lactobacillales</taxon>
        <taxon>Lactobacillaceae</taxon>
        <taxon>Eupransor</taxon>
    </lineage>
</organism>
<name>A0ABP0ENH1_9LACO</name>
<evidence type="ECO:0000313" key="2">
    <source>
        <dbReference type="EMBL" id="CAK8053832.1"/>
    </source>
</evidence>
<dbReference type="RefSeq" id="WP_349641381.1">
    <property type="nucleotide sequence ID" value="NZ_CAWVOH010000001.1"/>
</dbReference>
<proteinExistence type="predicted"/>
<dbReference type="EMBL" id="CAWVOH010000001">
    <property type="protein sequence ID" value="CAK8053832.1"/>
    <property type="molecule type" value="Genomic_DNA"/>
</dbReference>
<keyword evidence="1" id="KW-0472">Membrane</keyword>
<gene>
    <name evidence="2" type="ORF">R54876_GBNLAHCA_00391</name>
</gene>
<dbReference type="InterPro" id="IPR012349">
    <property type="entry name" value="Split_barrel_FMN-bd"/>
</dbReference>
<reference evidence="2 3" key="1">
    <citation type="submission" date="2024-01" db="EMBL/GenBank/DDBJ databases">
        <authorList>
            <person name="Botero Cardona J."/>
        </authorList>
    </citation>
    <scope>NUCLEOTIDE SEQUENCE [LARGE SCALE GENOMIC DNA]</scope>
    <source>
        <strain evidence="2 3">LMG 33000</strain>
    </source>
</reference>
<keyword evidence="3" id="KW-1185">Reference proteome</keyword>
<keyword evidence="1" id="KW-1133">Transmembrane helix</keyword>